<dbReference type="OrthoDB" id="158360at2759"/>
<dbReference type="GO" id="GO:0005789">
    <property type="term" value="C:endoplasmic reticulum membrane"/>
    <property type="evidence" value="ECO:0007669"/>
    <property type="project" value="UniProtKB-SubCell"/>
</dbReference>
<dbReference type="GO" id="GO:0000149">
    <property type="term" value="F:SNARE binding"/>
    <property type="evidence" value="ECO:0007669"/>
    <property type="project" value="TreeGrafter"/>
</dbReference>
<dbReference type="Proteomes" id="UP000001072">
    <property type="component" value="Unassembled WGS sequence"/>
</dbReference>
<dbReference type="GO" id="GO:0012507">
    <property type="term" value="C:ER to Golgi transport vesicle membrane"/>
    <property type="evidence" value="ECO:0007669"/>
    <property type="project" value="TreeGrafter"/>
</dbReference>
<name>F4S404_MELLP</name>
<keyword evidence="7" id="KW-0333">Golgi apparatus</keyword>
<evidence type="ECO:0000313" key="16">
    <source>
        <dbReference type="Proteomes" id="UP000001072"/>
    </source>
</evidence>
<evidence type="ECO:0000256" key="3">
    <source>
        <dbReference type="ARBA" id="ARBA00022448"/>
    </source>
</evidence>
<dbReference type="AlphaFoldDB" id="F4S404"/>
<evidence type="ECO:0000256" key="5">
    <source>
        <dbReference type="ARBA" id="ARBA00022927"/>
    </source>
</evidence>
<dbReference type="STRING" id="747676.F4S404"/>
<dbReference type="PIRSF" id="PIRSF028865">
    <property type="entry name" value="Membrin-2"/>
    <property type="match status" value="1"/>
</dbReference>
<dbReference type="FunCoup" id="F4S404">
    <property type="interactions" value="576"/>
</dbReference>
<dbReference type="GO" id="GO:0015031">
    <property type="term" value="P:protein transport"/>
    <property type="evidence" value="ECO:0007669"/>
    <property type="project" value="UniProtKB-KW"/>
</dbReference>
<evidence type="ECO:0000256" key="2">
    <source>
        <dbReference type="ARBA" id="ARBA00004409"/>
    </source>
</evidence>
<keyword evidence="16" id="KW-1185">Reference proteome</keyword>
<evidence type="ECO:0000256" key="8">
    <source>
        <dbReference type="ARBA" id="ARBA00023136"/>
    </source>
</evidence>
<dbReference type="GO" id="GO:0031902">
    <property type="term" value="C:late endosome membrane"/>
    <property type="evidence" value="ECO:0007669"/>
    <property type="project" value="TreeGrafter"/>
</dbReference>
<dbReference type="eggNOG" id="KOG3251">
    <property type="taxonomic scope" value="Eukaryota"/>
</dbReference>
<evidence type="ECO:0000256" key="7">
    <source>
        <dbReference type="ARBA" id="ARBA00023034"/>
    </source>
</evidence>
<comment type="similarity">
    <text evidence="9 11">Belongs to the BOS1 family.</text>
</comment>
<dbReference type="GO" id="GO:0006888">
    <property type="term" value="P:endoplasmic reticulum to Golgi vesicle-mediated transport"/>
    <property type="evidence" value="ECO:0007669"/>
    <property type="project" value="TreeGrafter"/>
</dbReference>
<dbReference type="InParanoid" id="F4S404"/>
<feature type="region of interest" description="Disordered" evidence="13">
    <location>
        <begin position="103"/>
        <end position="136"/>
    </location>
</feature>
<dbReference type="Gene3D" id="1.20.5.110">
    <property type="match status" value="1"/>
</dbReference>
<evidence type="ECO:0000256" key="1">
    <source>
        <dbReference type="ARBA" id="ARBA00004163"/>
    </source>
</evidence>
<evidence type="ECO:0000256" key="12">
    <source>
        <dbReference type="SAM" id="Coils"/>
    </source>
</evidence>
<evidence type="ECO:0000313" key="15">
    <source>
        <dbReference type="EMBL" id="EGG00646.1"/>
    </source>
</evidence>
<keyword evidence="3 11" id="KW-0813">Transport</keyword>
<evidence type="ECO:0000256" key="10">
    <source>
        <dbReference type="ARBA" id="ARBA00040957"/>
    </source>
</evidence>
<keyword evidence="8 11" id="KW-0472">Membrane</keyword>
<dbReference type="CDD" id="cd15863">
    <property type="entry name" value="SNARE_GS27"/>
    <property type="match status" value="1"/>
</dbReference>
<feature type="coiled-coil region" evidence="12">
    <location>
        <begin position="5"/>
        <end position="32"/>
    </location>
</feature>
<dbReference type="RefSeq" id="XP_007416100.1">
    <property type="nucleotide sequence ID" value="XM_007416038.1"/>
</dbReference>
<dbReference type="PANTHER" id="PTHR21230">
    <property type="entry name" value="VESICLE TRANSPORT V-SNARE PROTEIN VTI1-RELATED"/>
    <property type="match status" value="1"/>
</dbReference>
<keyword evidence="6 14" id="KW-1133">Transmembrane helix</keyword>
<evidence type="ECO:0000256" key="13">
    <source>
        <dbReference type="SAM" id="MobiDB-lite"/>
    </source>
</evidence>
<dbReference type="Pfam" id="PF12352">
    <property type="entry name" value="V-SNARE_C"/>
    <property type="match status" value="1"/>
</dbReference>
<dbReference type="HOGENOM" id="CLU_078260_0_0_1"/>
<dbReference type="GO" id="GO:0000139">
    <property type="term" value="C:Golgi membrane"/>
    <property type="evidence" value="ECO:0007669"/>
    <property type="project" value="UniProtKB-SubCell"/>
</dbReference>
<feature type="transmembrane region" description="Helical" evidence="14">
    <location>
        <begin position="223"/>
        <end position="241"/>
    </location>
</feature>
<gene>
    <name evidence="15" type="ORF">MELLADRAFT_39579</name>
</gene>
<proteinExistence type="inferred from homology"/>
<keyword evidence="5 11" id="KW-0653">Protein transport</keyword>
<accession>F4S404</accession>
<evidence type="ECO:0000256" key="14">
    <source>
        <dbReference type="SAM" id="Phobius"/>
    </source>
</evidence>
<dbReference type="GeneID" id="18927820"/>
<organism evidence="16">
    <name type="scientific">Melampsora larici-populina (strain 98AG31 / pathotype 3-4-7)</name>
    <name type="common">Poplar leaf rust fungus</name>
    <dbReference type="NCBI Taxonomy" id="747676"/>
    <lineage>
        <taxon>Eukaryota</taxon>
        <taxon>Fungi</taxon>
        <taxon>Dikarya</taxon>
        <taxon>Basidiomycota</taxon>
        <taxon>Pucciniomycotina</taxon>
        <taxon>Pucciniomycetes</taxon>
        <taxon>Pucciniales</taxon>
        <taxon>Melampsoraceae</taxon>
        <taxon>Melampsora</taxon>
    </lineage>
</organism>
<dbReference type="KEGG" id="mlr:MELLADRAFT_39579"/>
<evidence type="ECO:0000256" key="11">
    <source>
        <dbReference type="PIRNR" id="PIRNR028865"/>
    </source>
</evidence>
<dbReference type="GO" id="GO:0006906">
    <property type="term" value="P:vesicle fusion"/>
    <property type="evidence" value="ECO:0007669"/>
    <property type="project" value="TreeGrafter"/>
</dbReference>
<sequence length="245" mass="27257">MNSLYTLALRQVSSLQNELTNLEQSIASSSSNSNTASSHGPIVASLASLQRTIDDYESMNKGEVVEAKKQKAAMRIEKFREDCVGLRKHFDRIKILERQANEDNQSSELFGQSSTTYRPNASHPPGSNSDALHSPNNLYRTNAAMNRGITNRTNAALDENQFVNQTNNTLDIYIAQGQAILGNLGDQRDMLKGTQKKLRSAANTLGFSRETIQFIERRSKGDFIIFGVGSLCTFVCFFYILKIFG</sequence>
<dbReference type="InterPro" id="IPR027027">
    <property type="entry name" value="GOSR2/Membrin/Bos1"/>
</dbReference>
<evidence type="ECO:0000256" key="4">
    <source>
        <dbReference type="ARBA" id="ARBA00022692"/>
    </source>
</evidence>
<comment type="subcellular location">
    <subcellularLocation>
        <location evidence="1">Endoplasmic reticulum membrane</location>
        <topology evidence="1">Single-pass type IV membrane protein</topology>
    </subcellularLocation>
    <subcellularLocation>
        <location evidence="2">Golgi apparatus membrane</location>
        <topology evidence="2">Single-pass type IV membrane protein</topology>
    </subcellularLocation>
</comment>
<keyword evidence="4 14" id="KW-0812">Transmembrane</keyword>
<keyword evidence="12" id="KW-0175">Coiled coil</keyword>
<reference evidence="16" key="1">
    <citation type="journal article" date="2011" name="Proc. Natl. Acad. Sci. U.S.A.">
        <title>Obligate biotrophy features unraveled by the genomic analysis of rust fungi.</title>
        <authorList>
            <person name="Duplessis S."/>
            <person name="Cuomo C.A."/>
            <person name="Lin Y.-C."/>
            <person name="Aerts A."/>
            <person name="Tisserant E."/>
            <person name="Veneault-Fourrey C."/>
            <person name="Joly D.L."/>
            <person name="Hacquard S."/>
            <person name="Amselem J."/>
            <person name="Cantarel B.L."/>
            <person name="Chiu R."/>
            <person name="Coutinho P.M."/>
            <person name="Feau N."/>
            <person name="Field M."/>
            <person name="Frey P."/>
            <person name="Gelhaye E."/>
            <person name="Goldberg J."/>
            <person name="Grabherr M.G."/>
            <person name="Kodira C.D."/>
            <person name="Kohler A."/>
            <person name="Kuees U."/>
            <person name="Lindquist E.A."/>
            <person name="Lucas S.M."/>
            <person name="Mago R."/>
            <person name="Mauceli E."/>
            <person name="Morin E."/>
            <person name="Murat C."/>
            <person name="Pangilinan J.L."/>
            <person name="Park R."/>
            <person name="Pearson M."/>
            <person name="Quesneville H."/>
            <person name="Rouhier N."/>
            <person name="Sakthikumar S."/>
            <person name="Salamov A.A."/>
            <person name="Schmutz J."/>
            <person name="Selles B."/>
            <person name="Shapiro H."/>
            <person name="Tanguay P."/>
            <person name="Tuskan G.A."/>
            <person name="Henrissat B."/>
            <person name="Van de Peer Y."/>
            <person name="Rouze P."/>
            <person name="Ellis J.G."/>
            <person name="Dodds P.N."/>
            <person name="Schein J.E."/>
            <person name="Zhong S."/>
            <person name="Hamelin R.C."/>
            <person name="Grigoriev I.V."/>
            <person name="Szabo L.J."/>
            <person name="Martin F."/>
        </authorList>
    </citation>
    <scope>NUCLEOTIDE SEQUENCE [LARGE SCALE GENOMIC DNA]</scope>
    <source>
        <strain evidence="16">98AG31 / pathotype 3-4-7</strain>
    </source>
</reference>
<evidence type="ECO:0000256" key="9">
    <source>
        <dbReference type="ARBA" id="ARBA00037983"/>
    </source>
</evidence>
<dbReference type="VEuPathDB" id="FungiDB:MELLADRAFT_39579"/>
<dbReference type="EMBL" id="GL883145">
    <property type="protein sequence ID" value="EGG00646.1"/>
    <property type="molecule type" value="Genomic_DNA"/>
</dbReference>
<comment type="function">
    <text evidence="11">SNARE required for protein transport between the ER and the Golgi complex.</text>
</comment>
<evidence type="ECO:0000256" key="6">
    <source>
        <dbReference type="ARBA" id="ARBA00022989"/>
    </source>
</evidence>
<protein>
    <recommendedName>
        <fullName evidence="10 11">Protein transport protein BOS1</fullName>
    </recommendedName>
</protein>
<dbReference type="GO" id="GO:0005484">
    <property type="term" value="F:SNAP receptor activity"/>
    <property type="evidence" value="ECO:0007669"/>
    <property type="project" value="InterPro"/>
</dbReference>
<dbReference type="PANTHER" id="PTHR21230:SF1">
    <property type="entry name" value="GOLGI SNAP RECEPTOR COMPLEX MEMBER 2"/>
    <property type="match status" value="1"/>
</dbReference>
<dbReference type="GO" id="GO:0031201">
    <property type="term" value="C:SNARE complex"/>
    <property type="evidence" value="ECO:0007669"/>
    <property type="project" value="TreeGrafter"/>
</dbReference>